<evidence type="ECO:0000256" key="1">
    <source>
        <dbReference type="ARBA" id="ARBA00001947"/>
    </source>
</evidence>
<keyword evidence="4" id="KW-0479">Metal-binding</keyword>
<dbReference type="AlphaFoldDB" id="A0A6G1GTJ6"/>
<feature type="compositionally biased region" description="Polar residues" evidence="9">
    <location>
        <begin position="255"/>
        <end position="271"/>
    </location>
</feature>
<dbReference type="PANTHER" id="PTHR12947:SF13">
    <property type="entry name" value="FI19924P1"/>
    <property type="match status" value="1"/>
</dbReference>
<evidence type="ECO:0000313" key="11">
    <source>
        <dbReference type="EMBL" id="KAF1984132.1"/>
    </source>
</evidence>
<evidence type="ECO:0000256" key="5">
    <source>
        <dbReference type="ARBA" id="ARBA00022786"/>
    </source>
</evidence>
<dbReference type="InterPro" id="IPR015063">
    <property type="entry name" value="USP8_dimer"/>
</dbReference>
<feature type="compositionally biased region" description="Low complexity" evidence="9">
    <location>
        <begin position="632"/>
        <end position="648"/>
    </location>
</feature>
<dbReference type="SMART" id="SM00232">
    <property type="entry name" value="JAB_MPN"/>
    <property type="match status" value="1"/>
</dbReference>
<dbReference type="SUPFAM" id="SSF140856">
    <property type="entry name" value="USP8 N-terminal domain-like"/>
    <property type="match status" value="1"/>
</dbReference>
<keyword evidence="8" id="KW-0482">Metalloprotease</keyword>
<dbReference type="Pfam" id="PF01398">
    <property type="entry name" value="JAB"/>
    <property type="match status" value="1"/>
</dbReference>
<feature type="region of interest" description="Disordered" evidence="9">
    <location>
        <begin position="228"/>
        <end position="336"/>
    </location>
</feature>
<dbReference type="InterPro" id="IPR037518">
    <property type="entry name" value="MPN"/>
</dbReference>
<keyword evidence="5" id="KW-0833">Ubl conjugation pathway</keyword>
<accession>A0A6G1GTJ6</accession>
<dbReference type="GO" id="GO:0061578">
    <property type="term" value="F:K63-linked deubiquitinase activity"/>
    <property type="evidence" value="ECO:0007669"/>
    <property type="project" value="InterPro"/>
</dbReference>
<sequence>MPLAGSPTNPNKPLTIEALTKEAGSFDYNTIIPLRYWLRTADAILKQAASYARSNDDQDTYLFLLRHALLVLERLPEHPDAGGAAEKKGMRLQRAKVKENFALMEQLKPRIEERSRRWEEAVRRREKERKEREEKQGLDGARELEKGFKRLSLGRKEREHADVDPLGEKRRLNAKDDQHLAARLARREFRRRRGEEVGSPPRRSSEQTARTRDADDLAQRMMEARQKNDKTFADHNGDKGPQRLTFKSGAPQYPTVPQKSTYEEWGTSTDRAQNHHPPPLRGHPPQRPPKGFDFEHQPPPRPGKFILDEMQASISDSPSQTLPPPPAPPKGSQTPVELDASNYTIAPTSFLESGVPLRTLYLPPHLRSSFLRLAAPNTSANLETCGILAGTLVSNAFFVSHLLIPAQEATSDTCDTLDEGRLFEYCDKEDLMTLGWIHTHPTQTCFMSSRDQHTQAGYQVQMAEAIAIVCAPSMKGGGDPMGDWNVYRLTDPPGLKTVLGCTKPGIFHPHDGAVYTDCGRKVGGHVWELEGLEFETVDLRHLPVFLSKAPLGTQTLLDSARTSRSLQFLTPRAEFKLGWTETVDILSSKECGGSVSSRCFGLSSPHFTVSASILNELTTLALYPLFPLRPIPSSSQPQPPTSSLHPPTNTTFHNHSPQTHTMSDLVAPRTMEKCTASEEKPPDLFARLPVELRDLIYDASIHDGENQLMDCAKCGKHTFNRTVIPSLLLLNQQYAAEYADRLAKGLKTSIYTIITPDTAPRTAVYPVLFYECCGLDLPPRQFQAASEYRIRLNLRYFWPPSRDITALWIWDDLRYVLSEMGPVIKEEATNPASAENVNSVVLRISIVVDHDVTPSNILQQCYRVMRLEQVVGASWLFTFSKIVVRVYADGQEVYVSKAEGPKGGAVSLEEYEFSNQSKFGYLMRAARNGGTMGYVPVELAGEWED</sequence>
<proteinExistence type="inferred from homology"/>
<comment type="cofactor">
    <cofactor evidence="1">
        <name>Zn(2+)</name>
        <dbReference type="ChEBI" id="CHEBI:29105"/>
    </cofactor>
</comment>
<keyword evidence="12" id="KW-1185">Reference proteome</keyword>
<evidence type="ECO:0000313" key="12">
    <source>
        <dbReference type="Proteomes" id="UP000800041"/>
    </source>
</evidence>
<feature type="compositionally biased region" description="Pro residues" evidence="9">
    <location>
        <begin position="276"/>
        <end position="288"/>
    </location>
</feature>
<dbReference type="PROSITE" id="PS50249">
    <property type="entry name" value="MPN"/>
    <property type="match status" value="1"/>
</dbReference>
<feature type="region of interest" description="Disordered" evidence="9">
    <location>
        <begin position="118"/>
        <end position="214"/>
    </location>
</feature>
<dbReference type="GO" id="GO:0046872">
    <property type="term" value="F:metal ion binding"/>
    <property type="evidence" value="ECO:0007669"/>
    <property type="project" value="UniProtKB-KW"/>
</dbReference>
<feature type="compositionally biased region" description="Polar residues" evidence="9">
    <location>
        <begin position="649"/>
        <end position="661"/>
    </location>
</feature>
<evidence type="ECO:0000256" key="9">
    <source>
        <dbReference type="SAM" id="MobiDB-lite"/>
    </source>
</evidence>
<dbReference type="SUPFAM" id="SSF102712">
    <property type="entry name" value="JAB1/MPN domain"/>
    <property type="match status" value="1"/>
</dbReference>
<dbReference type="CDD" id="cd08066">
    <property type="entry name" value="MPN_AMSH_like"/>
    <property type="match status" value="1"/>
</dbReference>
<name>A0A6G1GTJ6_9PEZI</name>
<protein>
    <recommendedName>
        <fullName evidence="10">MPN domain-containing protein</fullName>
    </recommendedName>
</protein>
<feature type="compositionally biased region" description="Basic and acidic residues" evidence="9">
    <location>
        <begin position="203"/>
        <end position="214"/>
    </location>
</feature>
<feature type="domain" description="MPN" evidence="10">
    <location>
        <begin position="360"/>
        <end position="490"/>
    </location>
</feature>
<dbReference type="GO" id="GO:0005768">
    <property type="term" value="C:endosome"/>
    <property type="evidence" value="ECO:0007669"/>
    <property type="project" value="TreeGrafter"/>
</dbReference>
<evidence type="ECO:0000256" key="4">
    <source>
        <dbReference type="ARBA" id="ARBA00022723"/>
    </source>
</evidence>
<comment type="similarity">
    <text evidence="2">Belongs to the peptidase M67C family.</text>
</comment>
<dbReference type="InterPro" id="IPR000555">
    <property type="entry name" value="JAMM/MPN+_dom"/>
</dbReference>
<evidence type="ECO:0000259" key="10">
    <source>
        <dbReference type="PROSITE" id="PS50249"/>
    </source>
</evidence>
<evidence type="ECO:0000256" key="7">
    <source>
        <dbReference type="ARBA" id="ARBA00022833"/>
    </source>
</evidence>
<dbReference type="InterPro" id="IPR044098">
    <property type="entry name" value="STAMBP/STALP-like_MPN"/>
</dbReference>
<dbReference type="GO" id="GO:0016020">
    <property type="term" value="C:membrane"/>
    <property type="evidence" value="ECO:0007669"/>
    <property type="project" value="TreeGrafter"/>
</dbReference>
<dbReference type="Proteomes" id="UP000800041">
    <property type="component" value="Unassembled WGS sequence"/>
</dbReference>
<feature type="region of interest" description="Disordered" evidence="9">
    <location>
        <begin position="632"/>
        <end position="661"/>
    </location>
</feature>
<dbReference type="FunFam" id="3.40.140.10:FF:000033">
    <property type="entry name" value="AMSH-like protease sst2"/>
    <property type="match status" value="1"/>
</dbReference>
<dbReference type="Pfam" id="PF08969">
    <property type="entry name" value="USP8_dimer"/>
    <property type="match status" value="1"/>
</dbReference>
<dbReference type="OrthoDB" id="3640at2759"/>
<evidence type="ECO:0000256" key="8">
    <source>
        <dbReference type="ARBA" id="ARBA00023049"/>
    </source>
</evidence>
<dbReference type="Gene3D" id="1.20.58.80">
    <property type="entry name" value="Phosphotransferase system, lactose/cellobiose-type IIA subunit"/>
    <property type="match status" value="1"/>
</dbReference>
<dbReference type="GO" id="GO:0006508">
    <property type="term" value="P:proteolysis"/>
    <property type="evidence" value="ECO:0007669"/>
    <property type="project" value="UniProtKB-KW"/>
</dbReference>
<reference evidence="11" key="1">
    <citation type="journal article" date="2020" name="Stud. Mycol.">
        <title>101 Dothideomycetes genomes: a test case for predicting lifestyles and emergence of pathogens.</title>
        <authorList>
            <person name="Haridas S."/>
            <person name="Albert R."/>
            <person name="Binder M."/>
            <person name="Bloem J."/>
            <person name="Labutti K."/>
            <person name="Salamov A."/>
            <person name="Andreopoulos B."/>
            <person name="Baker S."/>
            <person name="Barry K."/>
            <person name="Bills G."/>
            <person name="Bluhm B."/>
            <person name="Cannon C."/>
            <person name="Castanera R."/>
            <person name="Culley D."/>
            <person name="Daum C."/>
            <person name="Ezra D."/>
            <person name="Gonzalez J."/>
            <person name="Henrissat B."/>
            <person name="Kuo A."/>
            <person name="Liang C."/>
            <person name="Lipzen A."/>
            <person name="Lutzoni F."/>
            <person name="Magnuson J."/>
            <person name="Mondo S."/>
            <person name="Nolan M."/>
            <person name="Ohm R."/>
            <person name="Pangilinan J."/>
            <person name="Park H.-J."/>
            <person name="Ramirez L."/>
            <person name="Alfaro M."/>
            <person name="Sun H."/>
            <person name="Tritt A."/>
            <person name="Yoshinaga Y."/>
            <person name="Zwiers L.-H."/>
            <person name="Turgeon B."/>
            <person name="Goodwin S."/>
            <person name="Spatafora J."/>
            <person name="Crous P."/>
            <person name="Grigoriev I."/>
        </authorList>
    </citation>
    <scope>NUCLEOTIDE SEQUENCE</scope>
    <source>
        <strain evidence="11">CBS 113979</strain>
    </source>
</reference>
<organism evidence="11 12">
    <name type="scientific">Aulographum hederae CBS 113979</name>
    <dbReference type="NCBI Taxonomy" id="1176131"/>
    <lineage>
        <taxon>Eukaryota</taxon>
        <taxon>Fungi</taxon>
        <taxon>Dikarya</taxon>
        <taxon>Ascomycota</taxon>
        <taxon>Pezizomycotina</taxon>
        <taxon>Dothideomycetes</taxon>
        <taxon>Pleosporomycetidae</taxon>
        <taxon>Aulographales</taxon>
        <taxon>Aulographaceae</taxon>
    </lineage>
</organism>
<feature type="compositionally biased region" description="Basic and acidic residues" evidence="9">
    <location>
        <begin position="118"/>
        <end position="180"/>
    </location>
</feature>
<gene>
    <name evidence="11" type="ORF">K402DRAFT_406349</name>
</gene>
<evidence type="ECO:0000256" key="3">
    <source>
        <dbReference type="ARBA" id="ARBA00022670"/>
    </source>
</evidence>
<dbReference type="Gene3D" id="3.40.140.10">
    <property type="entry name" value="Cytidine Deaminase, domain 2"/>
    <property type="match status" value="1"/>
</dbReference>
<dbReference type="GO" id="GO:0070536">
    <property type="term" value="P:protein K63-linked deubiquitination"/>
    <property type="evidence" value="ECO:0007669"/>
    <property type="project" value="InterPro"/>
</dbReference>
<keyword evidence="3" id="KW-0645">Protease</keyword>
<evidence type="ECO:0000256" key="2">
    <source>
        <dbReference type="ARBA" id="ARBA00010981"/>
    </source>
</evidence>
<feature type="compositionally biased region" description="Basic and acidic residues" evidence="9">
    <location>
        <begin position="228"/>
        <end position="241"/>
    </location>
</feature>
<dbReference type="PANTHER" id="PTHR12947">
    <property type="entry name" value="AMSH-LIKE PROTEASE"/>
    <property type="match status" value="1"/>
</dbReference>
<keyword evidence="7" id="KW-0862">Zinc</keyword>
<dbReference type="EMBL" id="ML977170">
    <property type="protein sequence ID" value="KAF1984132.1"/>
    <property type="molecule type" value="Genomic_DNA"/>
</dbReference>
<keyword evidence="6" id="KW-0378">Hydrolase</keyword>
<evidence type="ECO:0000256" key="6">
    <source>
        <dbReference type="ARBA" id="ARBA00022801"/>
    </source>
</evidence>
<dbReference type="GO" id="GO:0140492">
    <property type="term" value="F:metal-dependent deubiquitinase activity"/>
    <property type="evidence" value="ECO:0007669"/>
    <property type="project" value="InterPro"/>
</dbReference>